<gene>
    <name evidence="1" type="ORF">QYQ93_19655</name>
</gene>
<accession>A0ABZ2DCF3</accession>
<protein>
    <submittedName>
        <fullName evidence="1">Uncharacterized protein</fullName>
    </submittedName>
</protein>
<proteinExistence type="predicted"/>
<evidence type="ECO:0000313" key="1">
    <source>
        <dbReference type="EMBL" id="WWA75016.1"/>
    </source>
</evidence>
<keyword evidence="2" id="KW-1185">Reference proteome</keyword>
<dbReference type="RefSeq" id="WP_338475298.1">
    <property type="nucleotide sequence ID" value="NZ_CP129946.1"/>
</dbReference>
<dbReference type="Proteomes" id="UP001347174">
    <property type="component" value="Chromosome"/>
</dbReference>
<dbReference type="EMBL" id="CP129946">
    <property type="protein sequence ID" value="WWA75016.1"/>
    <property type="molecule type" value="Genomic_DNA"/>
</dbReference>
<organism evidence="1 2">
    <name type="scientific">Pseudomonas khavaziana</name>
    <dbReference type="NCBI Taxonomy" id="2842351"/>
    <lineage>
        <taxon>Bacteria</taxon>
        <taxon>Pseudomonadati</taxon>
        <taxon>Pseudomonadota</taxon>
        <taxon>Gammaproteobacteria</taxon>
        <taxon>Pseudomonadales</taxon>
        <taxon>Pseudomonadaceae</taxon>
        <taxon>Pseudomonas</taxon>
    </lineage>
</organism>
<sequence length="164" mass="17676">MLSFLYKTTRKDKSHSDYQIKGIFMRFAKLFGAATLFVSMIASAQAGIIVTVKVKNSTAGPAAYTFEYFSGSVAPSPSTILPSATTTFALTSVADTVSGMRFVYTSGNKKCRFAASHQVNPTTKTPSWTKMGTSTGSDKATCNANITAIQSTPPYNYTVEFEIK</sequence>
<name>A0ABZ2DCF3_9PSED</name>
<reference evidence="1 2" key="1">
    <citation type="submission" date="2023-07" db="EMBL/GenBank/DDBJ databases">
        <title>Plant endophyte Pseudomonas khavaziana can be used to control wheat stem rot.</title>
        <authorList>
            <person name="Guo S."/>
            <person name="Shen X."/>
        </authorList>
    </citation>
    <scope>NUCLEOTIDE SEQUENCE [LARGE SCALE GENOMIC DNA]</scope>
    <source>
        <strain evidence="1 2">SR9</strain>
    </source>
</reference>
<evidence type="ECO:0000313" key="2">
    <source>
        <dbReference type="Proteomes" id="UP001347174"/>
    </source>
</evidence>